<evidence type="ECO:0000313" key="1">
    <source>
        <dbReference type="EMBL" id="KAI3783820.1"/>
    </source>
</evidence>
<keyword evidence="2" id="KW-1185">Reference proteome</keyword>
<dbReference type="EMBL" id="CM042031">
    <property type="protein sequence ID" value="KAI3783820.1"/>
    <property type="molecule type" value="Genomic_DNA"/>
</dbReference>
<dbReference type="Proteomes" id="UP001056120">
    <property type="component" value="Linkage Group LG14"/>
</dbReference>
<sequence>MSLCSVENQNPNNSSPLNWSNLWSKNKKALDHVVFSTIRRRSFYRKPPPAPQRPSSPPPPPPRSPRQPENPTIASPSPSIQQTLNNETLASDSPQYASHDFTSLLSDETLLQILSKGVSNSGSNSNSLVSKTWLNLNGRLVKSIRVFDWRFLTSGRMFFRFPNLIDVDLLHGSVVSSNHTKNWGLSLGREFGPFCVDSDVFLPHNFNLLPVSEVDLGLQSLSSAYPNLQRLVVANCSEIGLLNVAEGCATLQELVLHHCHDQVLRSIAAFKNLQILKLIGTVDGLYCSLVSDIGLTILAQGCKRLVKLELRGCEGSYDGIRAIGQCCQMLEELTFCDHRMDDGWLSGLSYCENLKTLRLVSCKKIDQSPGLDEHLGCCRMLERLHLERCQLRDKQSLRAVFLVCQSVREMVVKDCWGLKDGMFLNAGLCRRLKFLSLEGCSRLTTVGLESVVLSLKKLENLRVMSCKNIKEDEVSPALSALFYNLKNLKWTPDNRSLLSTNLLESGIGKRGGRFFKKLQI</sequence>
<name>A0ACB9GL55_9ASTR</name>
<reference evidence="1 2" key="2">
    <citation type="journal article" date="2022" name="Mol. Ecol. Resour.">
        <title>The genomes of chicory, endive, great burdock and yacon provide insights into Asteraceae paleo-polyploidization history and plant inulin production.</title>
        <authorList>
            <person name="Fan W."/>
            <person name="Wang S."/>
            <person name="Wang H."/>
            <person name="Wang A."/>
            <person name="Jiang F."/>
            <person name="Liu H."/>
            <person name="Zhao H."/>
            <person name="Xu D."/>
            <person name="Zhang Y."/>
        </authorList>
    </citation>
    <scope>NUCLEOTIDE SEQUENCE [LARGE SCALE GENOMIC DNA]</scope>
    <source>
        <strain evidence="2">cv. Yunnan</strain>
        <tissue evidence="1">Leaves</tissue>
    </source>
</reference>
<protein>
    <submittedName>
        <fullName evidence="1">Uncharacterized protein</fullName>
    </submittedName>
</protein>
<reference evidence="2" key="1">
    <citation type="journal article" date="2022" name="Mol. Ecol. Resour.">
        <title>The genomes of chicory, endive, great burdock and yacon provide insights into Asteraceae palaeo-polyploidization history and plant inulin production.</title>
        <authorList>
            <person name="Fan W."/>
            <person name="Wang S."/>
            <person name="Wang H."/>
            <person name="Wang A."/>
            <person name="Jiang F."/>
            <person name="Liu H."/>
            <person name="Zhao H."/>
            <person name="Xu D."/>
            <person name="Zhang Y."/>
        </authorList>
    </citation>
    <scope>NUCLEOTIDE SEQUENCE [LARGE SCALE GENOMIC DNA]</scope>
    <source>
        <strain evidence="2">cv. Yunnan</strain>
    </source>
</reference>
<accession>A0ACB9GL55</accession>
<organism evidence="1 2">
    <name type="scientific">Smallanthus sonchifolius</name>
    <dbReference type="NCBI Taxonomy" id="185202"/>
    <lineage>
        <taxon>Eukaryota</taxon>
        <taxon>Viridiplantae</taxon>
        <taxon>Streptophyta</taxon>
        <taxon>Embryophyta</taxon>
        <taxon>Tracheophyta</taxon>
        <taxon>Spermatophyta</taxon>
        <taxon>Magnoliopsida</taxon>
        <taxon>eudicotyledons</taxon>
        <taxon>Gunneridae</taxon>
        <taxon>Pentapetalae</taxon>
        <taxon>asterids</taxon>
        <taxon>campanulids</taxon>
        <taxon>Asterales</taxon>
        <taxon>Asteraceae</taxon>
        <taxon>Asteroideae</taxon>
        <taxon>Heliantheae alliance</taxon>
        <taxon>Millerieae</taxon>
        <taxon>Smallanthus</taxon>
    </lineage>
</organism>
<evidence type="ECO:0000313" key="2">
    <source>
        <dbReference type="Proteomes" id="UP001056120"/>
    </source>
</evidence>
<proteinExistence type="predicted"/>
<gene>
    <name evidence="1" type="ORF">L1987_42908</name>
</gene>
<comment type="caution">
    <text evidence="1">The sequence shown here is derived from an EMBL/GenBank/DDBJ whole genome shotgun (WGS) entry which is preliminary data.</text>
</comment>